<geneLocation type="plasmid" evidence="1">
    <name>pTfr446</name>
</geneLocation>
<keyword evidence="1" id="KW-0614">Plasmid</keyword>
<protein>
    <submittedName>
        <fullName evidence="2">Uncharacterized protein</fullName>
    </submittedName>
</protein>
<proteinExistence type="predicted"/>
<name>A0A8B0SGZ3_9GAMM</name>
<keyword evidence="3" id="KW-1185">Reference proteome</keyword>
<gene>
    <name evidence="2" type="ORF">J1836_019010</name>
    <name evidence="1" type="ORF">J1836_02055</name>
</gene>
<evidence type="ECO:0000313" key="2">
    <source>
        <dbReference type="EMBL" id="QTX10626.1"/>
    </source>
</evidence>
<dbReference type="EMBL" id="CP072748">
    <property type="protein sequence ID" value="QTX10626.1"/>
    <property type="molecule type" value="Genomic_DNA"/>
</dbReference>
<evidence type="ECO:0000313" key="1">
    <source>
        <dbReference type="EMBL" id="MBO0611714.1"/>
    </source>
</evidence>
<sequence>MSDTSALYEEAAQGSYAQSILTNPAWKAACAQWEDDLTRQLRTLASDPTACQQIAFLLLAGDKFRQYLETVAQTGQMATIQLDQLSGNV</sequence>
<accession>A0A8B0SGZ3</accession>
<reference evidence="2" key="2">
    <citation type="submission" date="2021-04" db="EMBL/GenBank/DDBJ databases">
        <title>Complete Genome and methylome analysis of Thiothrix fructosivorans ATCC 49748.</title>
        <authorList>
            <person name="Fomenkov A."/>
            <person name="Sun L."/>
            <person name="Vincze T."/>
            <person name="Grabovich M.Y."/>
            <person name="Roberts R.J."/>
        </authorList>
    </citation>
    <scope>NUCLEOTIDE SEQUENCE</scope>
    <source>
        <strain evidence="2">ATCC 49748</strain>
    </source>
</reference>
<reference evidence="1 3" key="1">
    <citation type="submission" date="2021-03" db="EMBL/GenBank/DDBJ databases">
        <title>Draft genome and methylome analysis of Thiotrix fructosivoruns ATCC 49748.</title>
        <authorList>
            <person name="Fomenkov A."/>
            <person name="Grabovich M.Y."/>
            <person name="Roberts R.J."/>
        </authorList>
    </citation>
    <scope>NUCLEOTIDE SEQUENCE [LARGE SCALE GENOMIC DNA]</scope>
    <source>
        <strain evidence="1 3">ATCC 49748</strain>
        <plasmid evidence="1">pTfr446</plasmid>
    </source>
</reference>
<dbReference type="EMBL" id="JAFMPM010000005">
    <property type="protein sequence ID" value="MBO0611714.1"/>
    <property type="molecule type" value="Genomic_DNA"/>
</dbReference>
<dbReference type="Proteomes" id="UP000664466">
    <property type="component" value="Unassembled WGS sequence"/>
</dbReference>
<evidence type="ECO:0000313" key="3">
    <source>
        <dbReference type="Proteomes" id="UP000664466"/>
    </source>
</evidence>
<organism evidence="2">
    <name type="scientific">Thiothrix fructosivorans</name>
    <dbReference type="NCBI Taxonomy" id="111770"/>
    <lineage>
        <taxon>Bacteria</taxon>
        <taxon>Pseudomonadati</taxon>
        <taxon>Pseudomonadota</taxon>
        <taxon>Gammaproteobacteria</taxon>
        <taxon>Thiotrichales</taxon>
        <taxon>Thiotrichaceae</taxon>
        <taxon>Thiothrix</taxon>
    </lineage>
</organism>
<dbReference type="AlphaFoldDB" id="A0A8B0SGZ3"/>
<dbReference type="RefSeq" id="WP_207249606.1">
    <property type="nucleotide sequence ID" value="NZ_JAFMPM010000005.1"/>
</dbReference>